<evidence type="ECO:0000259" key="6">
    <source>
        <dbReference type="Pfam" id="PF01699"/>
    </source>
</evidence>
<feature type="domain" description="Sodium/calcium exchanger membrane region" evidence="6">
    <location>
        <begin position="175"/>
        <end position="313"/>
    </location>
</feature>
<feature type="transmembrane region" description="Helical" evidence="5">
    <location>
        <begin position="68"/>
        <end position="91"/>
    </location>
</feature>
<protein>
    <submittedName>
        <fullName evidence="7">Calcium/sodium antiporter</fullName>
    </submittedName>
</protein>
<feature type="transmembrane region" description="Helical" evidence="5">
    <location>
        <begin position="239"/>
        <end position="262"/>
    </location>
</feature>
<evidence type="ECO:0000256" key="4">
    <source>
        <dbReference type="ARBA" id="ARBA00023136"/>
    </source>
</evidence>
<keyword evidence="4 5" id="KW-0472">Membrane</keyword>
<proteinExistence type="predicted"/>
<feature type="transmembrane region" description="Helical" evidence="5">
    <location>
        <begin position="298"/>
        <end position="315"/>
    </location>
</feature>
<dbReference type="Gene3D" id="1.20.1420.30">
    <property type="entry name" value="NCX, central ion-binding region"/>
    <property type="match status" value="1"/>
</dbReference>
<evidence type="ECO:0000256" key="5">
    <source>
        <dbReference type="SAM" id="Phobius"/>
    </source>
</evidence>
<dbReference type="Pfam" id="PF01699">
    <property type="entry name" value="Na_Ca_ex"/>
    <property type="match status" value="2"/>
</dbReference>
<dbReference type="EMBL" id="CP120682">
    <property type="protein sequence ID" value="WKN36948.1"/>
    <property type="molecule type" value="Genomic_DNA"/>
</dbReference>
<evidence type="ECO:0000256" key="1">
    <source>
        <dbReference type="ARBA" id="ARBA00004141"/>
    </source>
</evidence>
<dbReference type="GO" id="GO:0005886">
    <property type="term" value="C:plasma membrane"/>
    <property type="evidence" value="ECO:0007669"/>
    <property type="project" value="TreeGrafter"/>
</dbReference>
<dbReference type="GO" id="GO:0006874">
    <property type="term" value="P:intracellular calcium ion homeostasis"/>
    <property type="evidence" value="ECO:0007669"/>
    <property type="project" value="TreeGrafter"/>
</dbReference>
<sequence length="318" mass="34175">MLKDIGLLLGGLVVLIAGGEFLIRGAVSIALRLKISPLVVGLTVVAFGTSAPELFISVQSALTGSPDLAMGNVVGSNICNLALVLGLTAFITPVPVHKDSIRIDWPVAMGSSLLLFVLIQENVLGRWEGALFISILIGYTYFVIQKSRKETKAQQSQADDLDLPSKPTASVWQDVAFLVIGTVGLALGSNWFVMGAKTLAIALGVSERVVGITIVALGTSLPELVTAVVAAFRKETDIALGNLVGSNIFNILSILGITSIIQEIRINDVIIRSDMIWMLLVTFVVFPMMLSRRKIDKLEGFILLAIYVYYIYSVVDIV</sequence>
<evidence type="ECO:0000256" key="3">
    <source>
        <dbReference type="ARBA" id="ARBA00022989"/>
    </source>
</evidence>
<reference evidence="7" key="2">
    <citation type="journal article" date="2024" name="Antonie Van Leeuwenhoek">
        <title>Roseihalotalea indica gen. nov., sp. nov., a halophilic Bacteroidetes from mesopelagic Southwest Indian Ocean with higher carbohydrate metabolic potential.</title>
        <authorList>
            <person name="Chen B."/>
            <person name="Zhang M."/>
            <person name="Lin D."/>
            <person name="Ye J."/>
            <person name="Tang K."/>
        </authorList>
    </citation>
    <scope>NUCLEOTIDE SEQUENCE</scope>
    <source>
        <strain evidence="7">TK19036</strain>
    </source>
</reference>
<name>A0AA49GP37_9BACT</name>
<dbReference type="GO" id="GO:0008273">
    <property type="term" value="F:calcium, potassium:sodium antiporter activity"/>
    <property type="evidence" value="ECO:0007669"/>
    <property type="project" value="TreeGrafter"/>
</dbReference>
<feature type="domain" description="Sodium/calcium exchanger membrane region" evidence="6">
    <location>
        <begin position="5"/>
        <end position="144"/>
    </location>
</feature>
<dbReference type="InterPro" id="IPR004837">
    <property type="entry name" value="NaCa_Exmemb"/>
</dbReference>
<feature type="transmembrane region" description="Helical" evidence="5">
    <location>
        <begin position="125"/>
        <end position="144"/>
    </location>
</feature>
<evidence type="ECO:0000256" key="2">
    <source>
        <dbReference type="ARBA" id="ARBA00022692"/>
    </source>
</evidence>
<dbReference type="PANTHER" id="PTHR10846:SF8">
    <property type="entry name" value="INNER MEMBRANE PROTEIN YRBG"/>
    <property type="match status" value="1"/>
</dbReference>
<dbReference type="InterPro" id="IPR004481">
    <property type="entry name" value="K/Na/Ca-exchanger"/>
</dbReference>
<accession>A0AA49GP37</accession>
<evidence type="ECO:0000313" key="7">
    <source>
        <dbReference type="EMBL" id="WKN36948.1"/>
    </source>
</evidence>
<feature type="transmembrane region" description="Helical" evidence="5">
    <location>
        <begin position="35"/>
        <end position="56"/>
    </location>
</feature>
<dbReference type="InterPro" id="IPR044880">
    <property type="entry name" value="NCX_ion-bd_dom_sf"/>
</dbReference>
<feature type="transmembrane region" description="Helical" evidence="5">
    <location>
        <begin position="175"/>
        <end position="194"/>
    </location>
</feature>
<dbReference type="PANTHER" id="PTHR10846">
    <property type="entry name" value="SODIUM/POTASSIUM/CALCIUM EXCHANGER"/>
    <property type="match status" value="1"/>
</dbReference>
<feature type="transmembrane region" description="Helical" evidence="5">
    <location>
        <begin position="6"/>
        <end position="23"/>
    </location>
</feature>
<dbReference type="GO" id="GO:0005262">
    <property type="term" value="F:calcium channel activity"/>
    <property type="evidence" value="ECO:0007669"/>
    <property type="project" value="TreeGrafter"/>
</dbReference>
<feature type="transmembrane region" description="Helical" evidence="5">
    <location>
        <begin position="209"/>
        <end position="232"/>
    </location>
</feature>
<dbReference type="NCBIfam" id="TIGR00367">
    <property type="entry name" value="calcium/sodium antiporter"/>
    <property type="match status" value="1"/>
</dbReference>
<dbReference type="AlphaFoldDB" id="A0AA49GP37"/>
<gene>
    <name evidence="7" type="ORF">K4G66_31775</name>
</gene>
<organism evidence="7">
    <name type="scientific">Roseihalotalea indica</name>
    <dbReference type="NCBI Taxonomy" id="2867963"/>
    <lineage>
        <taxon>Bacteria</taxon>
        <taxon>Pseudomonadati</taxon>
        <taxon>Bacteroidota</taxon>
        <taxon>Cytophagia</taxon>
        <taxon>Cytophagales</taxon>
        <taxon>Catalimonadaceae</taxon>
        <taxon>Roseihalotalea</taxon>
    </lineage>
</organism>
<keyword evidence="3 5" id="KW-1133">Transmembrane helix</keyword>
<reference evidence="7" key="1">
    <citation type="journal article" date="2023" name="Comput. Struct. Biotechnol. J.">
        <title>Discovery of a novel marine Bacteroidetes with a rich repertoire of carbohydrate-active enzymes.</title>
        <authorList>
            <person name="Chen B."/>
            <person name="Liu G."/>
            <person name="Chen Q."/>
            <person name="Wang H."/>
            <person name="Liu L."/>
            <person name="Tang K."/>
        </authorList>
    </citation>
    <scope>NUCLEOTIDE SEQUENCE</scope>
    <source>
        <strain evidence="7">TK19036</strain>
    </source>
</reference>
<feature type="transmembrane region" description="Helical" evidence="5">
    <location>
        <begin position="274"/>
        <end position="291"/>
    </location>
</feature>
<comment type="subcellular location">
    <subcellularLocation>
        <location evidence="1">Membrane</location>
        <topology evidence="1">Multi-pass membrane protein</topology>
    </subcellularLocation>
</comment>
<keyword evidence="2 5" id="KW-0812">Transmembrane</keyword>